<dbReference type="EMBL" id="JAMKBI010000011">
    <property type="protein sequence ID" value="MCZ8534562.1"/>
    <property type="molecule type" value="Genomic_DNA"/>
</dbReference>
<name>A0A9X3LAS6_9BACI</name>
<dbReference type="RefSeq" id="WP_269922700.1">
    <property type="nucleotide sequence ID" value="NZ_JAMKBI010000011.1"/>
</dbReference>
<dbReference type="Proteomes" id="UP001152172">
    <property type="component" value="Unassembled WGS sequence"/>
</dbReference>
<evidence type="ECO:0000313" key="1">
    <source>
        <dbReference type="EMBL" id="MCZ8534562.1"/>
    </source>
</evidence>
<sequence length="140" mass="15831">MKKVIGTILLFLVLLGSSTIYASGLPQISLSKWYGQSFQEESEAFEVVTSKSIKEILMEMNLFLTTTNEKLDVDVSTFLDTQVEATNSNLEEFSNETKSSLAESIKDLEKVRFDEYMDEELIKEEVEQEVEGLLADVLSK</sequence>
<keyword evidence="2" id="KW-1185">Reference proteome</keyword>
<gene>
    <name evidence="1" type="ORF">M9R61_14725</name>
</gene>
<evidence type="ECO:0000313" key="2">
    <source>
        <dbReference type="Proteomes" id="UP001152172"/>
    </source>
</evidence>
<reference evidence="1" key="1">
    <citation type="submission" date="2022-05" db="EMBL/GenBank/DDBJ databases">
        <authorList>
            <person name="Colautti A."/>
            <person name="Iacumin L."/>
        </authorList>
    </citation>
    <scope>NUCLEOTIDE SEQUENCE</scope>
    <source>
        <strain evidence="1">DSM 30747</strain>
    </source>
</reference>
<proteinExistence type="predicted"/>
<dbReference type="AlphaFoldDB" id="A0A9X3LAS6"/>
<comment type="caution">
    <text evidence="1">The sequence shown here is derived from an EMBL/GenBank/DDBJ whole genome shotgun (WGS) entry which is preliminary data.</text>
</comment>
<accession>A0A9X3LAS6</accession>
<protein>
    <submittedName>
        <fullName evidence="1">Uncharacterized protein</fullName>
    </submittedName>
</protein>
<organism evidence="1 2">
    <name type="scientific">Psychrobacillus psychrodurans</name>
    <dbReference type="NCBI Taxonomy" id="126157"/>
    <lineage>
        <taxon>Bacteria</taxon>
        <taxon>Bacillati</taxon>
        <taxon>Bacillota</taxon>
        <taxon>Bacilli</taxon>
        <taxon>Bacillales</taxon>
        <taxon>Bacillaceae</taxon>
        <taxon>Psychrobacillus</taxon>
    </lineage>
</organism>